<proteinExistence type="predicted"/>
<dbReference type="EMBL" id="JADQBC010000138">
    <property type="protein sequence ID" value="MBR8829478.1"/>
    <property type="molecule type" value="Genomic_DNA"/>
</dbReference>
<reference evidence="1" key="1">
    <citation type="submission" date="2021-02" db="EMBL/GenBank/DDBJ databases">
        <title>Metagenome analyses of Stigonema ocellatum DSM 106950, Chlorogloea purpurea SAG 13.99 and Gomphosphaeria aponina DSM 107014.</title>
        <authorList>
            <person name="Marter P."/>
            <person name="Huang S."/>
        </authorList>
    </citation>
    <scope>NUCLEOTIDE SEQUENCE</scope>
    <source>
        <strain evidence="1">JP213</strain>
    </source>
</reference>
<dbReference type="InterPro" id="IPR011990">
    <property type="entry name" value="TPR-like_helical_dom_sf"/>
</dbReference>
<dbReference type="SUPFAM" id="SSF48452">
    <property type="entry name" value="TPR-like"/>
    <property type="match status" value="1"/>
</dbReference>
<organism evidence="1 2">
    <name type="scientific">Gomphosphaeria aponina SAG 52.96 = DSM 107014</name>
    <dbReference type="NCBI Taxonomy" id="1521640"/>
    <lineage>
        <taxon>Bacteria</taxon>
        <taxon>Bacillati</taxon>
        <taxon>Cyanobacteriota</taxon>
        <taxon>Cyanophyceae</taxon>
        <taxon>Oscillatoriophycideae</taxon>
        <taxon>Chroococcales</taxon>
        <taxon>Gomphosphaeriaceae</taxon>
        <taxon>Gomphosphaeria</taxon>
    </lineage>
</organism>
<evidence type="ECO:0000313" key="2">
    <source>
        <dbReference type="Proteomes" id="UP000767446"/>
    </source>
</evidence>
<dbReference type="Pfam" id="PF06041">
    <property type="entry name" value="DUF924"/>
    <property type="match status" value="1"/>
</dbReference>
<dbReference type="Proteomes" id="UP000767446">
    <property type="component" value="Unassembled WGS sequence"/>
</dbReference>
<comment type="caution">
    <text evidence="1">The sequence shown here is derived from an EMBL/GenBank/DDBJ whole genome shotgun (WGS) entry which is preliminary data.</text>
</comment>
<dbReference type="Gene3D" id="1.20.58.320">
    <property type="entry name" value="TPR-like"/>
    <property type="match status" value="1"/>
</dbReference>
<dbReference type="Gene3D" id="1.25.40.10">
    <property type="entry name" value="Tetratricopeptide repeat domain"/>
    <property type="match status" value="1"/>
</dbReference>
<gene>
    <name evidence="1" type="ORF">DSM107014_16540</name>
</gene>
<dbReference type="InterPro" id="IPR010323">
    <property type="entry name" value="DUF924"/>
</dbReference>
<name>A0A941GZ81_9CHRO</name>
<evidence type="ECO:0000313" key="1">
    <source>
        <dbReference type="EMBL" id="MBR8829478.1"/>
    </source>
</evidence>
<accession>A0A941GZ81</accession>
<protein>
    <submittedName>
        <fullName evidence="1">DUF924 domain-containing protein</fullName>
    </submittedName>
</protein>
<dbReference type="AlphaFoldDB" id="A0A941GZ81"/>
<sequence>MEQNKQVLEFWFGKVGRELKPRKEWFVKDEAFDKKVRLLFLKDYEEAAQGKLEHWRNAPESCLALIILLDQFPRNMFRNSPQAFATDNYALAIAKGAVNKGFDQELLPVERWFIYLPFEHSESLEMQQEAVRLFASLKDDPASAGTREYAEKHLKIIERFGRFPHRNEILGRESTPAEIEFLQEPGSGF</sequence>